<sequence>MRITGGILKGRTIKCPDGIIRPAMDRMRESFFSILGPLDGKSFLDLFSGSGIIALEAVSRGAKHAVLCEKDKLKIKTLLANVNLSEKELGIKIDCRFMPVELFIKRAKESFDIIFCDPPFPYKFHVKLIESISERSEEPDGLLKAGGTVLIHRPAEVDMPEKIGRFFKSDRRVYGRSIIDFYKADFS</sequence>
<dbReference type="STRING" id="1125699.HMPREF9194_01141"/>
<dbReference type="GO" id="GO:0031167">
    <property type="term" value="P:rRNA methylation"/>
    <property type="evidence" value="ECO:0007669"/>
    <property type="project" value="InterPro"/>
</dbReference>
<dbReference type="NCBIfam" id="TIGR00095">
    <property type="entry name" value="16S rRNA (guanine(966)-N(2))-methyltransferase RsmD"/>
    <property type="match status" value="1"/>
</dbReference>
<keyword evidence="2 3" id="KW-0808">Transferase</keyword>
<comment type="caution">
    <text evidence="3">The sequence shown here is derived from an EMBL/GenBank/DDBJ whole genome shotgun (WGS) entry which is preliminary data.</text>
</comment>
<name>S3KF14_TREMA</name>
<dbReference type="Proteomes" id="UP000014541">
    <property type="component" value="Unassembled WGS sequence"/>
</dbReference>
<dbReference type="CDD" id="cd02440">
    <property type="entry name" value="AdoMet_MTases"/>
    <property type="match status" value="1"/>
</dbReference>
<evidence type="ECO:0000256" key="2">
    <source>
        <dbReference type="ARBA" id="ARBA00022679"/>
    </source>
</evidence>
<dbReference type="Pfam" id="PF03602">
    <property type="entry name" value="Cons_hypoth95"/>
    <property type="match status" value="1"/>
</dbReference>
<dbReference type="HOGENOM" id="CLU_075826_0_2_12"/>
<organism evidence="3 4">
    <name type="scientific">Treponema maltophilum ATCC 51939</name>
    <dbReference type="NCBI Taxonomy" id="1125699"/>
    <lineage>
        <taxon>Bacteria</taxon>
        <taxon>Pseudomonadati</taxon>
        <taxon>Spirochaetota</taxon>
        <taxon>Spirochaetia</taxon>
        <taxon>Spirochaetales</taxon>
        <taxon>Treponemataceae</taxon>
        <taxon>Treponema</taxon>
    </lineage>
</organism>
<dbReference type="SUPFAM" id="SSF53335">
    <property type="entry name" value="S-adenosyl-L-methionine-dependent methyltransferases"/>
    <property type="match status" value="1"/>
</dbReference>
<dbReference type="InterPro" id="IPR029063">
    <property type="entry name" value="SAM-dependent_MTases_sf"/>
</dbReference>
<dbReference type="Gene3D" id="3.40.50.150">
    <property type="entry name" value="Vaccinia Virus protein VP39"/>
    <property type="match status" value="1"/>
</dbReference>
<dbReference type="AlphaFoldDB" id="S3KF14"/>
<dbReference type="PATRIC" id="fig|1125699.3.peg.1162"/>
<reference evidence="3 4" key="1">
    <citation type="submission" date="2013-04" db="EMBL/GenBank/DDBJ databases">
        <title>The Genome Sequence of Treponema maltophilum ATCC 51939.</title>
        <authorList>
            <consortium name="The Broad Institute Genomics Platform"/>
            <person name="Earl A."/>
            <person name="Ward D."/>
            <person name="Feldgarden M."/>
            <person name="Gevers D."/>
            <person name="Leonetti C."/>
            <person name="Blanton J.M."/>
            <person name="Dewhirst F.E."/>
            <person name="Izard J."/>
            <person name="Walker B."/>
            <person name="Young S."/>
            <person name="Zeng Q."/>
            <person name="Gargeya S."/>
            <person name="Fitzgerald M."/>
            <person name="Haas B."/>
            <person name="Abouelleil A."/>
            <person name="Allen A.W."/>
            <person name="Alvarado L."/>
            <person name="Arachchi H.M."/>
            <person name="Berlin A.M."/>
            <person name="Chapman S.B."/>
            <person name="Gainer-Dewar J."/>
            <person name="Goldberg J."/>
            <person name="Griggs A."/>
            <person name="Gujja S."/>
            <person name="Hansen M."/>
            <person name="Howarth C."/>
            <person name="Imamovic A."/>
            <person name="Ireland A."/>
            <person name="Larimer J."/>
            <person name="McCowan C."/>
            <person name="Murphy C."/>
            <person name="Pearson M."/>
            <person name="Poon T.W."/>
            <person name="Priest M."/>
            <person name="Roberts A."/>
            <person name="Saif S."/>
            <person name="Shea T."/>
            <person name="Sisk P."/>
            <person name="Sykes S."/>
            <person name="Wortman J."/>
            <person name="Nusbaum C."/>
            <person name="Birren B."/>
        </authorList>
    </citation>
    <scope>NUCLEOTIDE SEQUENCE [LARGE SCALE GENOMIC DNA]</scope>
    <source>
        <strain evidence="3 4">ATCC 51939</strain>
    </source>
</reference>
<dbReference type="PANTHER" id="PTHR43542:SF1">
    <property type="entry name" value="METHYLTRANSFERASE"/>
    <property type="match status" value="1"/>
</dbReference>
<dbReference type="PANTHER" id="PTHR43542">
    <property type="entry name" value="METHYLTRANSFERASE"/>
    <property type="match status" value="1"/>
</dbReference>
<dbReference type="eggNOG" id="COG0742">
    <property type="taxonomic scope" value="Bacteria"/>
</dbReference>
<dbReference type="InterPro" id="IPR004398">
    <property type="entry name" value="RNA_MeTrfase_RsmD"/>
</dbReference>
<dbReference type="RefSeq" id="WP_016525428.1">
    <property type="nucleotide sequence ID" value="NZ_KE332518.1"/>
</dbReference>
<dbReference type="EMBL" id="ATFF01000006">
    <property type="protein sequence ID" value="EPF30817.1"/>
    <property type="molecule type" value="Genomic_DNA"/>
</dbReference>
<dbReference type="PROSITE" id="PS00092">
    <property type="entry name" value="N6_MTASE"/>
    <property type="match status" value="1"/>
</dbReference>
<dbReference type="InterPro" id="IPR002052">
    <property type="entry name" value="DNA_methylase_N6_adenine_CS"/>
</dbReference>
<evidence type="ECO:0000256" key="1">
    <source>
        <dbReference type="ARBA" id="ARBA00022603"/>
    </source>
</evidence>
<evidence type="ECO:0000313" key="3">
    <source>
        <dbReference type="EMBL" id="EPF30817.1"/>
    </source>
</evidence>
<dbReference type="GO" id="GO:0003676">
    <property type="term" value="F:nucleic acid binding"/>
    <property type="evidence" value="ECO:0007669"/>
    <property type="project" value="InterPro"/>
</dbReference>
<dbReference type="PIRSF" id="PIRSF004553">
    <property type="entry name" value="CHP00095"/>
    <property type="match status" value="1"/>
</dbReference>
<gene>
    <name evidence="3" type="ORF">HMPREF9194_01141</name>
</gene>
<protein>
    <submittedName>
        <fullName evidence="3">RsmD family RNA methyltransferase</fullName>
    </submittedName>
</protein>
<dbReference type="GO" id="GO:0008168">
    <property type="term" value="F:methyltransferase activity"/>
    <property type="evidence" value="ECO:0007669"/>
    <property type="project" value="UniProtKB-KW"/>
</dbReference>
<proteinExistence type="predicted"/>
<keyword evidence="4" id="KW-1185">Reference proteome</keyword>
<accession>S3KF14</accession>
<dbReference type="OrthoDB" id="9803017at2"/>
<keyword evidence="1 3" id="KW-0489">Methyltransferase</keyword>
<evidence type="ECO:0000313" key="4">
    <source>
        <dbReference type="Proteomes" id="UP000014541"/>
    </source>
</evidence>